<proteinExistence type="predicted"/>
<reference evidence="2 3" key="1">
    <citation type="submission" date="2023-02" db="EMBL/GenBank/DDBJ databases">
        <title>LHISI_Scaffold_Assembly.</title>
        <authorList>
            <person name="Stuart O.P."/>
            <person name="Cleave R."/>
            <person name="Magrath M.J.L."/>
            <person name="Mikheyev A.S."/>
        </authorList>
    </citation>
    <scope>NUCLEOTIDE SEQUENCE [LARGE SCALE GENOMIC DNA]</scope>
    <source>
        <strain evidence="2">Daus_M_001</strain>
        <tissue evidence="2">Leg muscle</tissue>
    </source>
</reference>
<evidence type="ECO:0000313" key="2">
    <source>
        <dbReference type="EMBL" id="KAJ8883384.1"/>
    </source>
</evidence>
<dbReference type="Proteomes" id="UP001159363">
    <property type="component" value="Chromosome 4"/>
</dbReference>
<keyword evidence="3" id="KW-1185">Reference proteome</keyword>
<organism evidence="2 3">
    <name type="scientific">Dryococelus australis</name>
    <dbReference type="NCBI Taxonomy" id="614101"/>
    <lineage>
        <taxon>Eukaryota</taxon>
        <taxon>Metazoa</taxon>
        <taxon>Ecdysozoa</taxon>
        <taxon>Arthropoda</taxon>
        <taxon>Hexapoda</taxon>
        <taxon>Insecta</taxon>
        <taxon>Pterygota</taxon>
        <taxon>Neoptera</taxon>
        <taxon>Polyneoptera</taxon>
        <taxon>Phasmatodea</taxon>
        <taxon>Verophasmatodea</taxon>
        <taxon>Anareolatae</taxon>
        <taxon>Phasmatidae</taxon>
        <taxon>Eurycanthinae</taxon>
        <taxon>Dryococelus</taxon>
    </lineage>
</organism>
<accession>A0ABQ9HGI1</accession>
<gene>
    <name evidence="2" type="ORF">PR048_015227</name>
</gene>
<evidence type="ECO:0000256" key="1">
    <source>
        <dbReference type="SAM" id="MobiDB-lite"/>
    </source>
</evidence>
<feature type="region of interest" description="Disordered" evidence="1">
    <location>
        <begin position="205"/>
        <end position="253"/>
    </location>
</feature>
<dbReference type="EMBL" id="JARBHB010000005">
    <property type="protein sequence ID" value="KAJ8883384.1"/>
    <property type="molecule type" value="Genomic_DNA"/>
</dbReference>
<sequence length="543" mass="60800">MTLVMESSGGVERIWSLFNIEILRADKGETSWVWSSAGMQVGRLPKKPAYQQIARHNPHLLKPGGNPVGNRTRYEISPPLPLPTPSETTTRNEILDMSLNRKLGPMIVHRFQIPGPTPYTQSVFTNSRQSFTDVQEVNAWASHVTQEWVAKDKYQLTQACRRDNPLAACALLAFSRLNFCVYLKNVLVLIVLGVLRANKDEVRRVSSSAGIHGGGNGRSPRKPVDQRHRPDSSHSENPGATPSGIEPGSPRGAPVSPALAFRRYSIFASFHPHWRSMLGADQNLSTTLPIGMWLRPLELPARSSFTTDSFSGAYSEMIGNNKSQYQTNWNEIESATYLHAFRESSRTVLKLAASSCGAPSFRRSRRHPYNNVVSSIFLFNCSTERCGRETSGKRGAVYQRKWPSLRKMTKYSPCCVPESSRKSSQSSSELVDQRVGTFRSPSPCTLLCRRHGQIMRLRACCYDSDVCVAPVDRRGSYAATSGYWTTQCDHSTGWPPSCPHGCGHVTVQPRPQCWLDTGALQRLWIWLCRRFNAVCCGLDWRYA</sequence>
<name>A0ABQ9HGI1_9NEOP</name>
<protein>
    <submittedName>
        <fullName evidence="2">Uncharacterized protein</fullName>
    </submittedName>
</protein>
<evidence type="ECO:0000313" key="3">
    <source>
        <dbReference type="Proteomes" id="UP001159363"/>
    </source>
</evidence>
<comment type="caution">
    <text evidence="2">The sequence shown here is derived from an EMBL/GenBank/DDBJ whole genome shotgun (WGS) entry which is preliminary data.</text>
</comment>
<feature type="compositionally biased region" description="Basic and acidic residues" evidence="1">
    <location>
        <begin position="222"/>
        <end position="234"/>
    </location>
</feature>